<reference evidence="2 5" key="2">
    <citation type="submission" date="2019-09" db="EMBL/GenBank/DDBJ databases">
        <title>Draft genome sequence of Pseudomonas brenneri CCUG 51514(T).</title>
        <authorList>
            <person name="Tunovic T."/>
            <person name="Pineiro-Iglesias B."/>
            <person name="Unosson C."/>
            <person name="Inganas E."/>
            <person name="Ohlen M."/>
            <person name="Cardew S."/>
            <person name="Jensie-Markopoulos S."/>
            <person name="Salva-Serra F."/>
            <person name="Jaen-Luchoro D."/>
            <person name="Svensson-Stadler L."/>
            <person name="Chun J."/>
            <person name="Moore E."/>
        </authorList>
    </citation>
    <scope>NUCLEOTIDE SEQUENCE [LARGE SCALE GENOMIC DNA]</scope>
    <source>
        <strain evidence="2 5">CCUG 51514</strain>
    </source>
</reference>
<reference evidence="3 4" key="1">
    <citation type="submission" date="2016-10" db="EMBL/GenBank/DDBJ databases">
        <authorList>
            <person name="Varghese N."/>
            <person name="Submissions S."/>
        </authorList>
    </citation>
    <scope>NUCLEOTIDE SEQUENCE [LARGE SCALE GENOMIC DNA]</scope>
    <source>
        <strain evidence="3 4">BS2771</strain>
    </source>
</reference>
<evidence type="ECO:0000313" key="2">
    <source>
        <dbReference type="EMBL" id="KAA2229743.1"/>
    </source>
</evidence>
<accession>A0A5B2URP7</accession>
<evidence type="ECO:0000313" key="4">
    <source>
        <dbReference type="Proteomes" id="UP000199620"/>
    </source>
</evidence>
<dbReference type="Proteomes" id="UP000325296">
    <property type="component" value="Unassembled WGS sequence"/>
</dbReference>
<gene>
    <name evidence="2" type="ORF">F1720_15110</name>
    <name evidence="3" type="ORF">SAMN04490181_3455</name>
</gene>
<dbReference type="InterPro" id="IPR010546">
    <property type="entry name" value="DUF1120"/>
</dbReference>
<protein>
    <submittedName>
        <fullName evidence="2">DUF1120 domain-containing protein</fullName>
    </submittedName>
</protein>
<keyword evidence="4" id="KW-1185">Reference proteome</keyword>
<name>A0A5B2URP7_9PSED</name>
<dbReference type="EMBL" id="VUOL01000007">
    <property type="protein sequence ID" value="KAA2229743.1"/>
    <property type="molecule type" value="Genomic_DNA"/>
</dbReference>
<evidence type="ECO:0000256" key="1">
    <source>
        <dbReference type="SAM" id="SignalP"/>
    </source>
</evidence>
<dbReference type="Proteomes" id="UP000199620">
    <property type="component" value="Chromosome I"/>
</dbReference>
<dbReference type="OrthoDB" id="6602106at2"/>
<keyword evidence="1" id="KW-0732">Signal</keyword>
<organism evidence="2 5">
    <name type="scientific">Pseudomonas brenneri</name>
    <dbReference type="NCBI Taxonomy" id="129817"/>
    <lineage>
        <taxon>Bacteria</taxon>
        <taxon>Pseudomonadati</taxon>
        <taxon>Pseudomonadota</taxon>
        <taxon>Gammaproteobacteria</taxon>
        <taxon>Pseudomonadales</taxon>
        <taxon>Pseudomonadaceae</taxon>
        <taxon>Pseudomonas</taxon>
    </lineage>
</organism>
<sequence>MHFLRSIPLVACLAGVSSIAMAASNTDLTVKGSITPSACAPLISGGGMVDFGKLAVKDLNAEQYTSLPNQSIQLSVRCEAPTFFTLTTIDNRAGSSANHDFWHGLGMTPEGEKLGGTAFHLYAPVADGVAVRTITSQDGGVTWLPTSLLTHTMLTAVAIGNQLVPIAVQNFDAEIRLYAHIAPADDLTLTDEVPVDGHATVQVNYL</sequence>
<feature type="chain" id="PRO_5022791288" evidence="1">
    <location>
        <begin position="23"/>
        <end position="206"/>
    </location>
</feature>
<dbReference type="RefSeq" id="WP_032859982.1">
    <property type="nucleotide sequence ID" value="NZ_BMNU01000002.1"/>
</dbReference>
<evidence type="ECO:0000313" key="5">
    <source>
        <dbReference type="Proteomes" id="UP000325296"/>
    </source>
</evidence>
<dbReference type="Pfam" id="PF06551">
    <property type="entry name" value="DUF1120"/>
    <property type="match status" value="1"/>
</dbReference>
<proteinExistence type="predicted"/>
<dbReference type="EMBL" id="LT629800">
    <property type="protein sequence ID" value="SDV03908.1"/>
    <property type="molecule type" value="Genomic_DNA"/>
</dbReference>
<feature type="signal peptide" evidence="1">
    <location>
        <begin position="1"/>
        <end position="22"/>
    </location>
</feature>
<dbReference type="AlphaFoldDB" id="A0A5B2URP7"/>
<evidence type="ECO:0000313" key="3">
    <source>
        <dbReference type="EMBL" id="SDV03908.1"/>
    </source>
</evidence>